<evidence type="ECO:0000313" key="3">
    <source>
        <dbReference type="Proteomes" id="UP000825100"/>
    </source>
</evidence>
<accession>A0ABM7QWY0</accession>
<feature type="chain" id="PRO_5046922510" description="Lipoprotein" evidence="1">
    <location>
        <begin position="20"/>
        <end position="173"/>
    </location>
</feature>
<dbReference type="EMBL" id="AP024686">
    <property type="protein sequence ID" value="BCX31544.1"/>
    <property type="molecule type" value="Genomic_DNA"/>
</dbReference>
<gene>
    <name evidence="2" type="ORF">LTWDN19_21110</name>
</gene>
<keyword evidence="3" id="KW-1185">Reference proteome</keyword>
<sequence>MKKKWLKLGLPIVFLGLLAGCGKPGHGMVATITGVPPEVQKVNAVLEKKGQTFMAADEGHAKIEEPYTIKVDPNDGYDTAQYVKFKYLEPIKLNGKEYGIYKVQVSGEGIASSDAALIKGSQYAIVYKQKDNDGRQTIFLTMAWKKSDFKKDKKTFSSVIKNNYRYDINYTIQ</sequence>
<feature type="signal peptide" evidence="1">
    <location>
        <begin position="1"/>
        <end position="19"/>
    </location>
</feature>
<reference evidence="2 3" key="1">
    <citation type="submission" date="2021-05" db="EMBL/GenBank/DDBJ databases">
        <title>Complete Genome Sequence of Latilactobacillus sp. Strain WDN19, a High D-Aspartate-producing Lactic Acid Bacterium Isolated from a Japanese Pickle.</title>
        <authorList>
            <person name="Kajitani K."/>
            <person name="Takahashi S."/>
        </authorList>
    </citation>
    <scope>NUCLEOTIDE SEQUENCE [LARGE SCALE GENOMIC DNA]</scope>
    <source>
        <strain evidence="2 3">WDN19</strain>
        <plasmid evidence="2 3">WDN19_con2</plasmid>
    </source>
</reference>
<organism evidence="2 3">
    <name type="scientific">Latilactobacillus curvatus</name>
    <name type="common">Lactobacillus curvatus</name>
    <dbReference type="NCBI Taxonomy" id="28038"/>
    <lineage>
        <taxon>Bacteria</taxon>
        <taxon>Bacillati</taxon>
        <taxon>Bacillota</taxon>
        <taxon>Bacilli</taxon>
        <taxon>Lactobacillales</taxon>
        <taxon>Lactobacillaceae</taxon>
        <taxon>Latilactobacillus</taxon>
    </lineage>
</organism>
<dbReference type="Proteomes" id="UP000825100">
    <property type="component" value="Plasmid WDN19_con2"/>
</dbReference>
<protein>
    <recommendedName>
        <fullName evidence="4">Lipoprotein</fullName>
    </recommendedName>
</protein>
<keyword evidence="2" id="KW-0614">Plasmid</keyword>
<dbReference type="PROSITE" id="PS51257">
    <property type="entry name" value="PROKAR_LIPOPROTEIN"/>
    <property type="match status" value="1"/>
</dbReference>
<evidence type="ECO:0000256" key="1">
    <source>
        <dbReference type="SAM" id="SignalP"/>
    </source>
</evidence>
<evidence type="ECO:0008006" key="4">
    <source>
        <dbReference type="Google" id="ProtNLM"/>
    </source>
</evidence>
<name>A0ABM7QWY0_LATCU</name>
<geneLocation type="plasmid" evidence="2 3">
    <name>WDN19_con2</name>
</geneLocation>
<evidence type="ECO:0000313" key="2">
    <source>
        <dbReference type="EMBL" id="BCX31544.1"/>
    </source>
</evidence>
<keyword evidence="1" id="KW-0732">Signal</keyword>
<proteinExistence type="predicted"/>